<protein>
    <recommendedName>
        <fullName evidence="3">Secreted protein</fullName>
    </recommendedName>
</protein>
<dbReference type="EMBL" id="OX458333">
    <property type="protein sequence ID" value="CAI8935757.1"/>
    <property type="molecule type" value="Genomic_DNA"/>
</dbReference>
<evidence type="ECO:0008006" key="3">
    <source>
        <dbReference type="Google" id="ProtNLM"/>
    </source>
</evidence>
<organism evidence="1 2">
    <name type="scientific">Methylocaldum szegediense</name>
    <dbReference type="NCBI Taxonomy" id="73780"/>
    <lineage>
        <taxon>Bacteria</taxon>
        <taxon>Pseudomonadati</taxon>
        <taxon>Pseudomonadota</taxon>
        <taxon>Gammaproteobacteria</taxon>
        <taxon>Methylococcales</taxon>
        <taxon>Methylococcaceae</taxon>
        <taxon>Methylocaldum</taxon>
    </lineage>
</organism>
<proteinExistence type="predicted"/>
<sequence length="153" mass="17455">MNFHNRLLHLLWSIAGNVVNGYSFHRQKVETIHPLAIRVLQTPIVVWRVIRNERRGIAMRTAIPILLAIPLEASGATRRLEETRNAFEIFDSVFRLGAASTLTPFGKTADRVPSARLRLIDEPLTSFDARARTDPIDLHGVLIFCYPRFIEEL</sequence>
<reference evidence="1 2" key="1">
    <citation type="submission" date="2023-03" db="EMBL/GenBank/DDBJ databases">
        <authorList>
            <person name="Pearce D."/>
        </authorList>
    </citation>
    <scope>NUCLEOTIDE SEQUENCE [LARGE SCALE GENOMIC DNA]</scope>
    <source>
        <strain evidence="1">Msz</strain>
    </source>
</reference>
<name>A0ABM9I749_9GAMM</name>
<evidence type="ECO:0000313" key="2">
    <source>
        <dbReference type="Proteomes" id="UP001162030"/>
    </source>
</evidence>
<dbReference type="RefSeq" id="WP_026609574.1">
    <property type="nucleotide sequence ID" value="NZ_OX458333.1"/>
</dbReference>
<keyword evidence="2" id="KW-1185">Reference proteome</keyword>
<evidence type="ECO:0000313" key="1">
    <source>
        <dbReference type="EMBL" id="CAI8935757.1"/>
    </source>
</evidence>
<accession>A0ABM9I749</accession>
<gene>
    <name evidence="1" type="ORF">MSZNOR_4135</name>
</gene>
<dbReference type="Proteomes" id="UP001162030">
    <property type="component" value="Chromosome"/>
</dbReference>